<evidence type="ECO:0000256" key="5">
    <source>
        <dbReference type="ARBA" id="ARBA00022989"/>
    </source>
</evidence>
<reference evidence="11 12" key="1">
    <citation type="submission" date="2018-02" db="EMBL/GenBank/DDBJ databases">
        <title>Genome sequence of the basidiomycete white-rot fungus Phlebia centrifuga.</title>
        <authorList>
            <person name="Granchi Z."/>
            <person name="Peng M."/>
            <person name="de Vries R.P."/>
            <person name="Hilden K."/>
            <person name="Makela M.R."/>
            <person name="Grigoriev I."/>
            <person name="Riley R."/>
        </authorList>
    </citation>
    <scope>NUCLEOTIDE SEQUENCE [LARGE SCALE GENOMIC DNA]</scope>
    <source>
        <strain evidence="11 12">FBCC195</strain>
    </source>
</reference>
<comment type="caution">
    <text evidence="11">The sequence shown here is derived from an EMBL/GenBank/DDBJ whole genome shotgun (WGS) entry which is preliminary data.</text>
</comment>
<dbReference type="OrthoDB" id="2874149at2759"/>
<keyword evidence="9" id="KW-0807">Transducer</keyword>
<keyword evidence="5 10" id="KW-1133">Transmembrane helix</keyword>
<accession>A0A2R6QMA7</accession>
<keyword evidence="6" id="KW-0297">G-protein coupled receptor</keyword>
<dbReference type="GO" id="GO:0004932">
    <property type="term" value="F:mating-type factor pheromone receptor activity"/>
    <property type="evidence" value="ECO:0007669"/>
    <property type="project" value="InterPro"/>
</dbReference>
<evidence type="ECO:0000313" key="12">
    <source>
        <dbReference type="Proteomes" id="UP000186601"/>
    </source>
</evidence>
<evidence type="ECO:0000256" key="10">
    <source>
        <dbReference type="SAM" id="Phobius"/>
    </source>
</evidence>
<keyword evidence="12" id="KW-1185">Reference proteome</keyword>
<dbReference type="Pfam" id="PF02076">
    <property type="entry name" value="STE3"/>
    <property type="match status" value="1"/>
</dbReference>
<evidence type="ECO:0000313" key="11">
    <source>
        <dbReference type="EMBL" id="PSS11043.1"/>
    </source>
</evidence>
<proteinExistence type="inferred from homology"/>
<dbReference type="InterPro" id="IPR001499">
    <property type="entry name" value="GPCR_STE3"/>
</dbReference>
<comment type="similarity">
    <text evidence="2">Belongs to the G-protein coupled receptor 4 family.</text>
</comment>
<feature type="transmembrane region" description="Helical" evidence="10">
    <location>
        <begin position="32"/>
        <end position="51"/>
    </location>
</feature>
<dbReference type="EMBL" id="MLYV02000321">
    <property type="protein sequence ID" value="PSS11043.1"/>
    <property type="molecule type" value="Genomic_DNA"/>
</dbReference>
<gene>
    <name evidence="11" type="ORF">PHLCEN_2v3339</name>
</gene>
<comment type="subcellular location">
    <subcellularLocation>
        <location evidence="1">Membrane</location>
        <topology evidence="1">Multi-pass membrane protein</topology>
    </subcellularLocation>
</comment>
<name>A0A2R6QMA7_9APHY</name>
<dbReference type="GO" id="GO:0000750">
    <property type="term" value="P:pheromone-dependent signal transduction involved in conjugation with cellular fusion"/>
    <property type="evidence" value="ECO:0007669"/>
    <property type="project" value="TreeGrafter"/>
</dbReference>
<evidence type="ECO:0000256" key="9">
    <source>
        <dbReference type="ARBA" id="ARBA00023224"/>
    </source>
</evidence>
<protein>
    <submittedName>
        <fullName evidence="11">Uncharacterized protein</fullName>
    </submittedName>
</protein>
<keyword evidence="7 10" id="KW-0472">Membrane</keyword>
<evidence type="ECO:0000256" key="4">
    <source>
        <dbReference type="ARBA" id="ARBA00022692"/>
    </source>
</evidence>
<dbReference type="Proteomes" id="UP000186601">
    <property type="component" value="Unassembled WGS sequence"/>
</dbReference>
<evidence type="ECO:0000256" key="8">
    <source>
        <dbReference type="ARBA" id="ARBA00023170"/>
    </source>
</evidence>
<evidence type="ECO:0000256" key="2">
    <source>
        <dbReference type="ARBA" id="ARBA00011085"/>
    </source>
</evidence>
<evidence type="ECO:0000256" key="1">
    <source>
        <dbReference type="ARBA" id="ARBA00004141"/>
    </source>
</evidence>
<keyword evidence="8" id="KW-0675">Receptor</keyword>
<dbReference type="PANTHER" id="PTHR28097">
    <property type="entry name" value="PHEROMONE A FACTOR RECEPTOR"/>
    <property type="match status" value="1"/>
</dbReference>
<dbReference type="AlphaFoldDB" id="A0A2R6QMA7"/>
<keyword evidence="4 10" id="KW-0812">Transmembrane</keyword>
<evidence type="ECO:0000256" key="7">
    <source>
        <dbReference type="ARBA" id="ARBA00023136"/>
    </source>
</evidence>
<sequence>MSVIMPVGALLAAVLVLIPLHSHWKARNVPTISMIIWLCLVNITRAVNAIVWRDNLDLKLLVWCDIGKQSSVYPMTPISS</sequence>
<evidence type="ECO:0000256" key="3">
    <source>
        <dbReference type="ARBA" id="ARBA00022507"/>
    </source>
</evidence>
<dbReference type="PANTHER" id="PTHR28097:SF1">
    <property type="entry name" value="PHEROMONE A FACTOR RECEPTOR"/>
    <property type="match status" value="1"/>
</dbReference>
<organism evidence="11 12">
    <name type="scientific">Hermanssonia centrifuga</name>
    <dbReference type="NCBI Taxonomy" id="98765"/>
    <lineage>
        <taxon>Eukaryota</taxon>
        <taxon>Fungi</taxon>
        <taxon>Dikarya</taxon>
        <taxon>Basidiomycota</taxon>
        <taxon>Agaricomycotina</taxon>
        <taxon>Agaricomycetes</taxon>
        <taxon>Polyporales</taxon>
        <taxon>Meruliaceae</taxon>
        <taxon>Hermanssonia</taxon>
    </lineage>
</organism>
<evidence type="ECO:0000256" key="6">
    <source>
        <dbReference type="ARBA" id="ARBA00023040"/>
    </source>
</evidence>
<dbReference type="PRINTS" id="PR00899">
    <property type="entry name" value="GPCRSTE3"/>
</dbReference>
<keyword evidence="3" id="KW-0589">Pheromone response</keyword>
<dbReference type="GO" id="GO:0005886">
    <property type="term" value="C:plasma membrane"/>
    <property type="evidence" value="ECO:0007669"/>
    <property type="project" value="TreeGrafter"/>
</dbReference>